<dbReference type="GO" id="GO:0003700">
    <property type="term" value="F:DNA-binding transcription factor activity"/>
    <property type="evidence" value="ECO:0007669"/>
    <property type="project" value="InterPro"/>
</dbReference>
<dbReference type="Gene3D" id="1.10.10.10">
    <property type="entry name" value="Winged helix-like DNA-binding domain superfamily/Winged helix DNA-binding domain"/>
    <property type="match status" value="1"/>
</dbReference>
<dbReference type="PANTHER" id="PTHR30537">
    <property type="entry name" value="HTH-TYPE TRANSCRIPTIONAL REGULATOR"/>
    <property type="match status" value="1"/>
</dbReference>
<evidence type="ECO:0000256" key="4">
    <source>
        <dbReference type="ARBA" id="ARBA00023163"/>
    </source>
</evidence>
<feature type="domain" description="HTH lysR-type" evidence="5">
    <location>
        <begin position="1"/>
        <end position="51"/>
    </location>
</feature>
<comment type="caution">
    <text evidence="6">The sequence shown here is derived from an EMBL/GenBank/DDBJ whole genome shotgun (WGS) entry which is preliminary data.</text>
</comment>
<keyword evidence="4" id="KW-0804">Transcription</keyword>
<comment type="similarity">
    <text evidence="1">Belongs to the LysR transcriptional regulatory family.</text>
</comment>
<sequence>MLIAVIEQGSFAKAAEQRLTSVAQASKLIARLENELGVQLLHRSTRSLRTTEIGQAYYLQVKQLMAEFDELEVSVKNQSQTPSGRIKISVPSSFGVNQLSHALVDFAQLYPEIELDVSFTDRLVNVIDEGFDLAIRIGSLKDSNLIARHLLDIQILLVAAPSYLQKVQLPEHPQDLLEHQCIIDRNFKEPELWRFNRVQSPDQQEVVQIQGRIHFANTEACHTAALAGLGICRMPAFICGQSLKTKQLIPLMPNYRIKSSGLYAVYPPSRHLANKVRRLIDFLKSYYQSRPEWDFIDSE</sequence>
<evidence type="ECO:0000256" key="1">
    <source>
        <dbReference type="ARBA" id="ARBA00009437"/>
    </source>
</evidence>
<dbReference type="Proteomes" id="UP000018418">
    <property type="component" value="Unassembled WGS sequence"/>
</dbReference>
<proteinExistence type="inferred from homology"/>
<evidence type="ECO:0000313" key="7">
    <source>
        <dbReference type="Proteomes" id="UP000018418"/>
    </source>
</evidence>
<dbReference type="InterPro" id="IPR036390">
    <property type="entry name" value="WH_DNA-bd_sf"/>
</dbReference>
<evidence type="ECO:0000313" key="6">
    <source>
        <dbReference type="EMBL" id="ESK50853.1"/>
    </source>
</evidence>
<dbReference type="InterPro" id="IPR005119">
    <property type="entry name" value="LysR_subst-bd"/>
</dbReference>
<dbReference type="GO" id="GO:0043565">
    <property type="term" value="F:sequence-specific DNA binding"/>
    <property type="evidence" value="ECO:0007669"/>
    <property type="project" value="TreeGrafter"/>
</dbReference>
<protein>
    <recommendedName>
        <fullName evidence="5">HTH lysR-type domain-containing protein</fullName>
    </recommendedName>
</protein>
<dbReference type="Gene3D" id="3.40.190.290">
    <property type="match status" value="1"/>
</dbReference>
<dbReference type="InterPro" id="IPR000847">
    <property type="entry name" value="LysR_HTH_N"/>
</dbReference>
<dbReference type="GO" id="GO:0006351">
    <property type="term" value="P:DNA-templated transcription"/>
    <property type="evidence" value="ECO:0007669"/>
    <property type="project" value="TreeGrafter"/>
</dbReference>
<keyword evidence="3" id="KW-0238">DNA-binding</keyword>
<dbReference type="HOGENOM" id="CLU_039613_16_3_6"/>
<dbReference type="SUPFAM" id="SSF46785">
    <property type="entry name" value="Winged helix' DNA-binding domain"/>
    <property type="match status" value="1"/>
</dbReference>
<evidence type="ECO:0000256" key="3">
    <source>
        <dbReference type="ARBA" id="ARBA00023125"/>
    </source>
</evidence>
<accession>V2U8Z7</accession>
<keyword evidence="2" id="KW-0805">Transcription regulation</keyword>
<keyword evidence="7" id="KW-1185">Reference proteome</keyword>
<dbReference type="PATRIC" id="fig|1341683.3.peg.1338"/>
<reference evidence="6 7" key="1">
    <citation type="submission" date="2013-10" db="EMBL/GenBank/DDBJ databases">
        <title>The Genome Sequence of Acinetobacter brisouii CIP 110357.</title>
        <authorList>
            <consortium name="The Broad Institute Genomics Platform"/>
            <consortium name="The Broad Institute Genome Sequencing Center for Infectious Disease"/>
            <person name="Cerqueira G."/>
            <person name="Feldgarden M."/>
            <person name="Courvalin P."/>
            <person name="Grillot-Courvalin C."/>
            <person name="Clermont D."/>
            <person name="Rocha E."/>
            <person name="Yoon E.-J."/>
            <person name="Nemec A."/>
            <person name="Young S.K."/>
            <person name="Zeng Q."/>
            <person name="Gargeya S."/>
            <person name="Fitzgerald M."/>
            <person name="Abouelleil A."/>
            <person name="Alvarado L."/>
            <person name="Berlin A.M."/>
            <person name="Chapman S.B."/>
            <person name="Gainer-Dewar J."/>
            <person name="Goldberg J."/>
            <person name="Gnerre S."/>
            <person name="Griggs A."/>
            <person name="Gujja S."/>
            <person name="Hansen M."/>
            <person name="Howarth C."/>
            <person name="Imamovic A."/>
            <person name="Ireland A."/>
            <person name="Larimer J."/>
            <person name="McCowan C."/>
            <person name="Murphy C."/>
            <person name="Pearson M."/>
            <person name="Poon T.W."/>
            <person name="Priest M."/>
            <person name="Roberts A."/>
            <person name="Saif S."/>
            <person name="Shea T."/>
            <person name="Sykes S."/>
            <person name="Wortman J."/>
            <person name="Nusbaum C."/>
            <person name="Birren B."/>
        </authorList>
    </citation>
    <scope>NUCLEOTIDE SEQUENCE [LARGE SCALE GENOMIC DNA]</scope>
    <source>
        <strain evidence="6 7">CIP 110357</strain>
    </source>
</reference>
<dbReference type="CDD" id="cd08422">
    <property type="entry name" value="PBP2_CrgA_like"/>
    <property type="match status" value="1"/>
</dbReference>
<dbReference type="InterPro" id="IPR036388">
    <property type="entry name" value="WH-like_DNA-bd_sf"/>
</dbReference>
<organism evidence="6 7">
    <name type="scientific">Acinetobacter brisouii CIP 110357</name>
    <dbReference type="NCBI Taxonomy" id="1341683"/>
    <lineage>
        <taxon>Bacteria</taxon>
        <taxon>Pseudomonadati</taxon>
        <taxon>Pseudomonadota</taxon>
        <taxon>Gammaproteobacteria</taxon>
        <taxon>Moraxellales</taxon>
        <taxon>Moraxellaceae</taxon>
        <taxon>Acinetobacter</taxon>
    </lineage>
</organism>
<dbReference type="SUPFAM" id="SSF53850">
    <property type="entry name" value="Periplasmic binding protein-like II"/>
    <property type="match status" value="1"/>
</dbReference>
<evidence type="ECO:0000259" key="5">
    <source>
        <dbReference type="PROSITE" id="PS50931"/>
    </source>
</evidence>
<dbReference type="PROSITE" id="PS50931">
    <property type="entry name" value="HTH_LYSR"/>
    <property type="match status" value="1"/>
</dbReference>
<dbReference type="AlphaFoldDB" id="V2U8Z7"/>
<dbReference type="OrthoDB" id="8885940at2"/>
<evidence type="ECO:0000256" key="2">
    <source>
        <dbReference type="ARBA" id="ARBA00023015"/>
    </source>
</evidence>
<dbReference type="Pfam" id="PF00126">
    <property type="entry name" value="HTH_1"/>
    <property type="match status" value="1"/>
</dbReference>
<dbReference type="STRING" id="396323.VH98_11290"/>
<dbReference type="EMBL" id="AYEU01000006">
    <property type="protein sequence ID" value="ESK50853.1"/>
    <property type="molecule type" value="Genomic_DNA"/>
</dbReference>
<name>V2U8Z7_9GAMM</name>
<gene>
    <name evidence="6" type="ORF">P255_01351</name>
</gene>
<dbReference type="PANTHER" id="PTHR30537:SF5">
    <property type="entry name" value="HTH-TYPE TRANSCRIPTIONAL ACTIVATOR TTDR-RELATED"/>
    <property type="match status" value="1"/>
</dbReference>
<dbReference type="Pfam" id="PF03466">
    <property type="entry name" value="LysR_substrate"/>
    <property type="match status" value="1"/>
</dbReference>
<dbReference type="InterPro" id="IPR058163">
    <property type="entry name" value="LysR-type_TF_proteobact-type"/>
</dbReference>
<dbReference type="FunFam" id="1.10.10.10:FF:000001">
    <property type="entry name" value="LysR family transcriptional regulator"/>
    <property type="match status" value="1"/>
</dbReference>